<dbReference type="AlphaFoldDB" id="A0A0V0YDD5"/>
<organism evidence="1 2">
    <name type="scientific">Trichinella pseudospiralis</name>
    <name type="common">Parasitic roundworm</name>
    <dbReference type="NCBI Taxonomy" id="6337"/>
    <lineage>
        <taxon>Eukaryota</taxon>
        <taxon>Metazoa</taxon>
        <taxon>Ecdysozoa</taxon>
        <taxon>Nematoda</taxon>
        <taxon>Enoplea</taxon>
        <taxon>Dorylaimia</taxon>
        <taxon>Trichinellida</taxon>
        <taxon>Trichinellidae</taxon>
        <taxon>Trichinella</taxon>
    </lineage>
</organism>
<comment type="caution">
    <text evidence="1">The sequence shown here is derived from an EMBL/GenBank/DDBJ whole genome shotgun (WGS) entry which is preliminary data.</text>
</comment>
<proteinExistence type="predicted"/>
<evidence type="ECO:0000313" key="1">
    <source>
        <dbReference type="EMBL" id="KRX98234.1"/>
    </source>
</evidence>
<name>A0A0V0YDD5_TRIPS</name>
<dbReference type="Proteomes" id="UP000054815">
    <property type="component" value="Unassembled WGS sequence"/>
</dbReference>
<sequence length="59" mass="7080">MQVFVKDVQIYFELQAMHSSHMQSEALKGYLGFCIRHLVKSFIWMLHHSIEWDRGSRVQ</sequence>
<protein>
    <submittedName>
        <fullName evidence="1">Uncharacterized protein</fullName>
    </submittedName>
</protein>
<accession>A0A0V0YDD5</accession>
<reference evidence="1 2" key="1">
    <citation type="submission" date="2015-01" db="EMBL/GenBank/DDBJ databases">
        <title>Evolution of Trichinella species and genotypes.</title>
        <authorList>
            <person name="Korhonen P.K."/>
            <person name="Edoardo P."/>
            <person name="Giuseppe L.R."/>
            <person name="Gasser R.B."/>
        </authorList>
    </citation>
    <scope>NUCLEOTIDE SEQUENCE [LARGE SCALE GENOMIC DNA]</scope>
    <source>
        <strain evidence="1">ISS141</strain>
    </source>
</reference>
<evidence type="ECO:0000313" key="2">
    <source>
        <dbReference type="Proteomes" id="UP000054815"/>
    </source>
</evidence>
<gene>
    <name evidence="1" type="ORF">T4E_9597</name>
</gene>
<dbReference type="EMBL" id="JYDU01000023">
    <property type="protein sequence ID" value="KRX98234.1"/>
    <property type="molecule type" value="Genomic_DNA"/>
</dbReference>